<dbReference type="Proteomes" id="UP000821865">
    <property type="component" value="Chromosome 6"/>
</dbReference>
<comment type="caution">
    <text evidence="1">The sequence shown here is derived from an EMBL/GenBank/DDBJ whole genome shotgun (WGS) entry which is preliminary data.</text>
</comment>
<organism evidence="1 2">
    <name type="scientific">Dermacentor silvarum</name>
    <name type="common">Tick</name>
    <dbReference type="NCBI Taxonomy" id="543639"/>
    <lineage>
        <taxon>Eukaryota</taxon>
        <taxon>Metazoa</taxon>
        <taxon>Ecdysozoa</taxon>
        <taxon>Arthropoda</taxon>
        <taxon>Chelicerata</taxon>
        <taxon>Arachnida</taxon>
        <taxon>Acari</taxon>
        <taxon>Parasitiformes</taxon>
        <taxon>Ixodida</taxon>
        <taxon>Ixodoidea</taxon>
        <taxon>Ixodidae</taxon>
        <taxon>Rhipicephalinae</taxon>
        <taxon>Dermacentor</taxon>
    </lineage>
</organism>
<evidence type="ECO:0000313" key="1">
    <source>
        <dbReference type="EMBL" id="KAH7944894.1"/>
    </source>
</evidence>
<reference evidence="1" key="1">
    <citation type="submission" date="2020-05" db="EMBL/GenBank/DDBJ databases">
        <title>Large-scale comparative analyses of tick genomes elucidate their genetic diversity and vector capacities.</title>
        <authorList>
            <person name="Jia N."/>
            <person name="Wang J."/>
            <person name="Shi W."/>
            <person name="Du L."/>
            <person name="Sun Y."/>
            <person name="Zhan W."/>
            <person name="Jiang J."/>
            <person name="Wang Q."/>
            <person name="Zhang B."/>
            <person name="Ji P."/>
            <person name="Sakyi L.B."/>
            <person name="Cui X."/>
            <person name="Yuan T."/>
            <person name="Jiang B."/>
            <person name="Yang W."/>
            <person name="Lam T.T.-Y."/>
            <person name="Chang Q."/>
            <person name="Ding S."/>
            <person name="Wang X."/>
            <person name="Zhu J."/>
            <person name="Ruan X."/>
            <person name="Zhao L."/>
            <person name="Wei J."/>
            <person name="Que T."/>
            <person name="Du C."/>
            <person name="Cheng J."/>
            <person name="Dai P."/>
            <person name="Han X."/>
            <person name="Huang E."/>
            <person name="Gao Y."/>
            <person name="Liu J."/>
            <person name="Shao H."/>
            <person name="Ye R."/>
            <person name="Li L."/>
            <person name="Wei W."/>
            <person name="Wang X."/>
            <person name="Wang C."/>
            <person name="Yang T."/>
            <person name="Huo Q."/>
            <person name="Li W."/>
            <person name="Guo W."/>
            <person name="Chen H."/>
            <person name="Zhou L."/>
            <person name="Ni X."/>
            <person name="Tian J."/>
            <person name="Zhou Y."/>
            <person name="Sheng Y."/>
            <person name="Liu T."/>
            <person name="Pan Y."/>
            <person name="Xia L."/>
            <person name="Li J."/>
            <person name="Zhao F."/>
            <person name="Cao W."/>
        </authorList>
    </citation>
    <scope>NUCLEOTIDE SEQUENCE</scope>
    <source>
        <strain evidence="1">Dsil-2018</strain>
    </source>
</reference>
<sequence length="603" mass="67805">MDSLERMGSVYETGEWPTEPRDADAPRNRDDVDPCVCCFRTTATLAGLIVALIFLTKIVDRTIDADRDPCVDFYEYACGNYRGGSVLLEMEHNVTVAVDSVLPFARVPDRHQSAVQKAVGMFRACLAAPEDERGVEMRALREFTASLDIDLVEPGERRDSSDPNPGRDALRLSLEYGLHAFIEFSVSEYNIPRGEPLLQVSLAVSDETWFAKRSVQRFNLRTLYYSAVIAHYSGRAPSEGTKELVLQLSALEDEVQSFIITEKARRSDHWTFEQINNILNKTQKEQNAYTDLNDAFLSDNFGRMVAHYSLGRYTGDDIVYANLNAIALLRLLMTSGREIEFHRLVSWSIVRQLAGFGRNTEHFGLATSVATWYLCVALVSQVMEAPLMGLHLLQAVPESYLRDTEVIFSRLKKSYEGQLKKSSWLDSISLENALAKLRAMQLANGFPHGMRDQRDMDIYFAEFPESPRGGSFWQAWLSAARIVQRREMQKSSTSDVVFSTGSAIAYFAAQLDKVFVPAGMIGRPVFYKQGPPAHNYGALGMIIAHEMSHGYDVQGVSVDASGLLRQWLTHSSRRKYESMINCIQSQHAEVRTPCHGKLQRVAS</sequence>
<protein>
    <submittedName>
        <fullName evidence="1">Uncharacterized protein</fullName>
    </submittedName>
</protein>
<gene>
    <name evidence="1" type="ORF">HPB49_001600</name>
</gene>
<proteinExistence type="predicted"/>
<accession>A0ACB8CJ80</accession>
<keyword evidence="2" id="KW-1185">Reference proteome</keyword>
<evidence type="ECO:0000313" key="2">
    <source>
        <dbReference type="Proteomes" id="UP000821865"/>
    </source>
</evidence>
<name>A0ACB8CJ80_DERSI</name>
<dbReference type="EMBL" id="CM023475">
    <property type="protein sequence ID" value="KAH7944894.1"/>
    <property type="molecule type" value="Genomic_DNA"/>
</dbReference>